<feature type="compositionally biased region" description="Polar residues" evidence="3">
    <location>
        <begin position="265"/>
        <end position="274"/>
    </location>
</feature>
<protein>
    <submittedName>
        <fullName evidence="6">RNA recognition motif in Eukaryotic CCR4-NOT transcription complex subunit 4</fullName>
    </submittedName>
</protein>
<dbReference type="AlphaFoldDB" id="A0A8J6E1S2"/>
<dbReference type="PROSITE" id="PS50102">
    <property type="entry name" value="RRM"/>
    <property type="match status" value="1"/>
</dbReference>
<keyword evidence="7" id="KW-1185">Reference proteome</keyword>
<evidence type="ECO:0000256" key="3">
    <source>
        <dbReference type="SAM" id="MobiDB-lite"/>
    </source>
</evidence>
<comment type="caution">
    <text evidence="6">The sequence shown here is derived from an EMBL/GenBank/DDBJ whole genome shotgun (WGS) entry which is preliminary data.</text>
</comment>
<keyword evidence="1" id="KW-0479">Metal-binding</keyword>
<feature type="domain" description="RRM" evidence="5">
    <location>
        <begin position="129"/>
        <end position="212"/>
    </location>
</feature>
<dbReference type="Pfam" id="PF14570">
    <property type="entry name" value="zf-RING_4"/>
    <property type="match status" value="1"/>
</dbReference>
<dbReference type="Gene3D" id="3.30.70.330">
    <property type="match status" value="1"/>
</dbReference>
<dbReference type="InterPro" id="IPR001841">
    <property type="entry name" value="Znf_RING"/>
</dbReference>
<evidence type="ECO:0000313" key="6">
    <source>
        <dbReference type="EMBL" id="KAG9390997.1"/>
    </source>
</evidence>
<dbReference type="GO" id="GO:0008270">
    <property type="term" value="F:zinc ion binding"/>
    <property type="evidence" value="ECO:0007669"/>
    <property type="project" value="UniProtKB-KW"/>
</dbReference>
<gene>
    <name evidence="6" type="ORF">J8273_7271</name>
</gene>
<keyword evidence="2" id="KW-0694">RNA-binding</keyword>
<dbReference type="Pfam" id="PF00076">
    <property type="entry name" value="RRM_1"/>
    <property type="match status" value="1"/>
</dbReference>
<dbReference type="Proteomes" id="UP000717585">
    <property type="component" value="Unassembled WGS sequence"/>
</dbReference>
<evidence type="ECO:0000313" key="7">
    <source>
        <dbReference type="Proteomes" id="UP000717585"/>
    </source>
</evidence>
<accession>A0A8J6E1S2</accession>
<sequence length="452" mass="49477">MGTELDWKTNNPMWKSLLDEIDDGEPLCPLCGEKLDNTELSFFPCPCKYQVCRFCLHKLKQTDARCPACRKPYDDKDARVIEDFQPTNNESSSRNRREGLSRTSSREALRDRDRSDLSHLSHVRVLQRNLVYLVNLPTYIARESALRQHALLGQYAVHGKISKIVINSGNTSQDSACAYVTFARKEDAKQAILAVNETYFGGKLIQASFGTTKYCSNFLQHRTCSNPECMYLHELGEEVSTFSKHTGPGKRLSSSLINPPLPPNRTTFAETPKQTKCFPPVHAGRRSEPQTPNGGSTPAPWAAAVRKPATPVADRAMFPPLDSTQGKGRRSAEPAPDLPPGFTAPAAPPAPQPLDLLRKAMAGAGTTDVYWAVPAGPRRAVTAERLMQAVLGPRTAPAPVVVTGSGVGNPERLALPAAYDVQHVLRLSSRRAFCDSAGSLFSRAPTNHPAHT</sequence>
<dbReference type="PANTHER" id="PTHR12603">
    <property type="entry name" value="CCR4-NOT TRANSCRIPTION COMPLEX RELATED"/>
    <property type="match status" value="1"/>
</dbReference>
<reference evidence="6" key="1">
    <citation type="submission" date="2021-05" db="EMBL/GenBank/DDBJ databases">
        <title>A free-living protist that lacks canonical eukaryotic 1 DNA replication and segregation systems.</title>
        <authorList>
            <person name="Salas-Leiva D.E."/>
            <person name="Tromer E.C."/>
            <person name="Curtis B.A."/>
            <person name="Jerlstrom-Hultqvist J."/>
            <person name="Kolisko M."/>
            <person name="Yi Z."/>
            <person name="Salas-Leiva J.S."/>
            <person name="Gallot-Lavallee L."/>
            <person name="Kops G.J.P.L."/>
            <person name="Archibald J.M."/>
            <person name="Simpson A.G.B."/>
            <person name="Roger A.J."/>
        </authorList>
    </citation>
    <scope>NUCLEOTIDE SEQUENCE</scope>
    <source>
        <strain evidence="6">BICM</strain>
    </source>
</reference>
<dbReference type="InterPro" id="IPR034261">
    <property type="entry name" value="CNOT4_RRM"/>
</dbReference>
<evidence type="ECO:0000256" key="2">
    <source>
        <dbReference type="PROSITE-ProRule" id="PRU00176"/>
    </source>
</evidence>
<name>A0A8J6E1S2_9EUKA</name>
<dbReference type="InterPro" id="IPR039780">
    <property type="entry name" value="Mot2"/>
</dbReference>
<dbReference type="InterPro" id="IPR000504">
    <property type="entry name" value="RRM_dom"/>
</dbReference>
<dbReference type="SMART" id="SM00361">
    <property type="entry name" value="RRM_1"/>
    <property type="match status" value="1"/>
</dbReference>
<keyword evidence="1" id="KW-0863">Zinc-finger</keyword>
<keyword evidence="1" id="KW-0862">Zinc</keyword>
<dbReference type="InterPro" id="IPR035979">
    <property type="entry name" value="RBD_domain_sf"/>
</dbReference>
<organism evidence="6 7">
    <name type="scientific">Carpediemonas membranifera</name>
    <dbReference type="NCBI Taxonomy" id="201153"/>
    <lineage>
        <taxon>Eukaryota</taxon>
        <taxon>Metamonada</taxon>
        <taxon>Carpediemonas-like organisms</taxon>
        <taxon>Carpediemonas</taxon>
    </lineage>
</organism>
<dbReference type="PROSITE" id="PS50089">
    <property type="entry name" value="ZF_RING_2"/>
    <property type="match status" value="1"/>
</dbReference>
<evidence type="ECO:0000259" key="4">
    <source>
        <dbReference type="PROSITE" id="PS50089"/>
    </source>
</evidence>
<dbReference type="PANTHER" id="PTHR12603:SF0">
    <property type="entry name" value="CCR4-NOT TRANSCRIPTION COMPLEX SUBUNIT 4"/>
    <property type="match status" value="1"/>
</dbReference>
<evidence type="ECO:0000256" key="1">
    <source>
        <dbReference type="PROSITE-ProRule" id="PRU00175"/>
    </source>
</evidence>
<dbReference type="EMBL" id="JAHDYR010000062">
    <property type="protein sequence ID" value="KAG9390997.1"/>
    <property type="molecule type" value="Genomic_DNA"/>
</dbReference>
<dbReference type="InterPro" id="IPR013083">
    <property type="entry name" value="Znf_RING/FYVE/PHD"/>
</dbReference>
<feature type="region of interest" description="Disordered" evidence="3">
    <location>
        <begin position="242"/>
        <end position="353"/>
    </location>
</feature>
<feature type="domain" description="RING-type" evidence="4">
    <location>
        <begin position="28"/>
        <end position="70"/>
    </location>
</feature>
<dbReference type="CDD" id="cd16618">
    <property type="entry name" value="mRING-HC-C4C4_CNOT4"/>
    <property type="match status" value="1"/>
</dbReference>
<dbReference type="OrthoDB" id="1923159at2759"/>
<dbReference type="InterPro" id="IPR003954">
    <property type="entry name" value="RRM_euk-type"/>
</dbReference>
<dbReference type="SUPFAM" id="SSF57850">
    <property type="entry name" value="RING/U-box"/>
    <property type="match status" value="1"/>
</dbReference>
<feature type="compositionally biased region" description="Basic and acidic residues" evidence="3">
    <location>
        <begin position="93"/>
        <end position="111"/>
    </location>
</feature>
<feature type="region of interest" description="Disordered" evidence="3">
    <location>
        <begin position="85"/>
        <end position="111"/>
    </location>
</feature>
<dbReference type="CDD" id="cd12438">
    <property type="entry name" value="RRM_CNOT4"/>
    <property type="match status" value="1"/>
</dbReference>
<dbReference type="InterPro" id="IPR012677">
    <property type="entry name" value="Nucleotide-bd_a/b_plait_sf"/>
</dbReference>
<dbReference type="GO" id="GO:0016567">
    <property type="term" value="P:protein ubiquitination"/>
    <property type="evidence" value="ECO:0007669"/>
    <property type="project" value="TreeGrafter"/>
</dbReference>
<dbReference type="GO" id="GO:0004842">
    <property type="term" value="F:ubiquitin-protein transferase activity"/>
    <property type="evidence" value="ECO:0007669"/>
    <property type="project" value="InterPro"/>
</dbReference>
<dbReference type="GO" id="GO:0003723">
    <property type="term" value="F:RNA binding"/>
    <property type="evidence" value="ECO:0007669"/>
    <property type="project" value="UniProtKB-UniRule"/>
</dbReference>
<dbReference type="InterPro" id="IPR039515">
    <property type="entry name" value="NOT4_mRING-HC-C4C4"/>
</dbReference>
<dbReference type="SUPFAM" id="SSF54928">
    <property type="entry name" value="RNA-binding domain, RBD"/>
    <property type="match status" value="1"/>
</dbReference>
<evidence type="ECO:0000259" key="5">
    <source>
        <dbReference type="PROSITE" id="PS50102"/>
    </source>
</evidence>
<proteinExistence type="predicted"/>
<dbReference type="Gene3D" id="3.30.40.10">
    <property type="entry name" value="Zinc/RING finger domain, C3HC4 (zinc finger)"/>
    <property type="match status" value="1"/>
</dbReference>
<dbReference type="GO" id="GO:0030014">
    <property type="term" value="C:CCR4-NOT complex"/>
    <property type="evidence" value="ECO:0007669"/>
    <property type="project" value="InterPro"/>
</dbReference>